<feature type="binding site" evidence="12">
    <location>
        <position position="490"/>
    </location>
    <ligand>
        <name>substrate</name>
    </ligand>
</feature>
<accession>A0A6J4IP13</accession>
<keyword evidence="4 16" id="KW-0808">Transferase</keyword>
<feature type="site" description="Important for catalytic activity" evidence="15">
    <location>
        <position position="54"/>
    </location>
</feature>
<feature type="binding site" evidence="13">
    <location>
        <position position="285"/>
    </location>
    <ligand>
        <name>thiamine diphosphate</name>
        <dbReference type="ChEBI" id="CHEBI:58937"/>
    </ligand>
</feature>
<evidence type="ECO:0000256" key="1">
    <source>
        <dbReference type="ARBA" id="ARBA00007131"/>
    </source>
</evidence>
<feature type="binding site" evidence="13">
    <location>
        <begin position="143"/>
        <end position="145"/>
    </location>
    <ligand>
        <name>thiamine diphosphate</name>
        <dbReference type="ChEBI" id="CHEBI:58937"/>
    </ligand>
</feature>
<feature type="binding site" evidence="12">
    <location>
        <position position="541"/>
    </location>
    <ligand>
        <name>substrate</name>
    </ligand>
</feature>
<feature type="binding site" evidence="12">
    <location>
        <position position="494"/>
    </location>
    <ligand>
        <name>substrate</name>
    </ligand>
</feature>
<feature type="binding site" evidence="13">
    <location>
        <position position="182"/>
    </location>
    <ligand>
        <name>thiamine diphosphate</name>
        <dbReference type="ChEBI" id="CHEBI:58937"/>
    </ligand>
</feature>
<evidence type="ECO:0000256" key="16">
    <source>
        <dbReference type="RuleBase" id="RU004996"/>
    </source>
</evidence>
<feature type="binding site" evidence="12">
    <location>
        <position position="482"/>
    </location>
    <ligand>
        <name>substrate</name>
    </ligand>
</feature>
<evidence type="ECO:0000256" key="3">
    <source>
        <dbReference type="ARBA" id="ARBA00013152"/>
    </source>
</evidence>
<evidence type="ECO:0000256" key="10">
    <source>
        <dbReference type="NCBIfam" id="TIGR00232"/>
    </source>
</evidence>
<feature type="binding site" evidence="14">
    <location>
        <position position="181"/>
    </location>
    <ligand>
        <name>Mg(2+)</name>
        <dbReference type="ChEBI" id="CHEBI:18420"/>
    </ligand>
</feature>
<dbReference type="PANTHER" id="PTHR43522:SF2">
    <property type="entry name" value="TRANSKETOLASE 1-RELATED"/>
    <property type="match status" value="1"/>
</dbReference>
<evidence type="ECO:0000256" key="7">
    <source>
        <dbReference type="ARBA" id="ARBA00022842"/>
    </source>
</evidence>
<dbReference type="InterPro" id="IPR029061">
    <property type="entry name" value="THDP-binding"/>
</dbReference>
<dbReference type="Pfam" id="PF00456">
    <property type="entry name" value="Transketolase_N"/>
    <property type="match status" value="1"/>
</dbReference>
<organism evidence="18">
    <name type="scientific">uncultured Acetobacteraceae bacterium</name>
    <dbReference type="NCBI Taxonomy" id="169975"/>
    <lineage>
        <taxon>Bacteria</taxon>
        <taxon>Pseudomonadati</taxon>
        <taxon>Pseudomonadota</taxon>
        <taxon>Alphaproteobacteria</taxon>
        <taxon>Acetobacterales</taxon>
        <taxon>Acetobacteraceae</taxon>
        <taxon>environmental samples</taxon>
    </lineage>
</organism>
<dbReference type="InterPro" id="IPR009014">
    <property type="entry name" value="Transketo_C/PFOR_II"/>
</dbReference>
<gene>
    <name evidence="18" type="ORF">AVDCRST_MAG04-2455</name>
</gene>
<dbReference type="SMART" id="SM00861">
    <property type="entry name" value="Transket_pyr"/>
    <property type="match status" value="1"/>
</dbReference>
<dbReference type="PROSITE" id="PS00802">
    <property type="entry name" value="TRANSKETOLASE_2"/>
    <property type="match status" value="1"/>
</dbReference>
<evidence type="ECO:0000256" key="5">
    <source>
        <dbReference type="ARBA" id="ARBA00022723"/>
    </source>
</evidence>
<reference evidence="18" key="1">
    <citation type="submission" date="2020-02" db="EMBL/GenBank/DDBJ databases">
        <authorList>
            <person name="Meier V. D."/>
        </authorList>
    </citation>
    <scope>NUCLEOTIDE SEQUENCE</scope>
    <source>
        <strain evidence="18">AVDCRST_MAG04</strain>
    </source>
</reference>
<feature type="binding site" evidence="14">
    <location>
        <position position="213"/>
    </location>
    <ligand>
        <name>Mg(2+)</name>
        <dbReference type="ChEBI" id="CHEBI:18420"/>
    </ligand>
</feature>
<keyword evidence="6 16" id="KW-0106">Calcium</keyword>
<dbReference type="GO" id="GO:0005829">
    <property type="term" value="C:cytosol"/>
    <property type="evidence" value="ECO:0007669"/>
    <property type="project" value="TreeGrafter"/>
</dbReference>
<feature type="binding site" evidence="13">
    <location>
        <position position="94"/>
    </location>
    <ligand>
        <name>thiamine diphosphate</name>
        <dbReference type="ChEBI" id="CHEBI:58937"/>
    </ligand>
</feature>
<evidence type="ECO:0000256" key="8">
    <source>
        <dbReference type="ARBA" id="ARBA00023052"/>
    </source>
</evidence>
<dbReference type="GO" id="GO:0006098">
    <property type="term" value="P:pentose-phosphate shunt"/>
    <property type="evidence" value="ECO:0007669"/>
    <property type="project" value="TreeGrafter"/>
</dbReference>
<dbReference type="Pfam" id="PF22613">
    <property type="entry name" value="Transketolase_C_1"/>
    <property type="match status" value="1"/>
</dbReference>
<dbReference type="CDD" id="cd02012">
    <property type="entry name" value="TPP_TK"/>
    <property type="match status" value="1"/>
</dbReference>
<dbReference type="GO" id="GO:0046872">
    <property type="term" value="F:metal ion binding"/>
    <property type="evidence" value="ECO:0007669"/>
    <property type="project" value="UniProtKB-KW"/>
</dbReference>
<dbReference type="FunFam" id="3.40.50.970:FF:000004">
    <property type="entry name" value="Transketolase"/>
    <property type="match status" value="1"/>
</dbReference>
<dbReference type="SUPFAM" id="SSF52518">
    <property type="entry name" value="Thiamin diphosphate-binding fold (THDP-binding)"/>
    <property type="match status" value="2"/>
</dbReference>
<dbReference type="PROSITE" id="PS00801">
    <property type="entry name" value="TRANSKETOLASE_1"/>
    <property type="match status" value="1"/>
</dbReference>
<keyword evidence="7 14" id="KW-0460">Magnesium</keyword>
<dbReference type="InterPro" id="IPR005478">
    <property type="entry name" value="Transketolase_bac-like"/>
</dbReference>
<dbReference type="EMBL" id="CADCTL010000172">
    <property type="protein sequence ID" value="CAA9257687.1"/>
    <property type="molecule type" value="Genomic_DNA"/>
</dbReference>
<dbReference type="EC" id="2.2.1.1" evidence="3 10"/>
<feature type="binding site" evidence="14">
    <location>
        <position position="211"/>
    </location>
    <ligand>
        <name>Mg(2+)</name>
        <dbReference type="ChEBI" id="CHEBI:18420"/>
    </ligand>
</feature>
<feature type="active site" description="Proton donor" evidence="11">
    <location>
        <position position="432"/>
    </location>
</feature>
<feature type="binding site" evidence="12">
    <location>
        <position position="405"/>
    </location>
    <ligand>
        <name>substrate</name>
    </ligand>
</feature>
<dbReference type="PANTHER" id="PTHR43522">
    <property type="entry name" value="TRANSKETOLASE"/>
    <property type="match status" value="1"/>
</dbReference>
<feature type="binding site" evidence="13">
    <location>
        <position position="458"/>
    </location>
    <ligand>
        <name>thiamine diphosphate</name>
        <dbReference type="ChEBI" id="CHEBI:58937"/>
    </ligand>
</feature>
<evidence type="ECO:0000256" key="2">
    <source>
        <dbReference type="ARBA" id="ARBA00011738"/>
    </source>
</evidence>
<dbReference type="Gene3D" id="3.40.50.920">
    <property type="match status" value="1"/>
</dbReference>
<evidence type="ECO:0000259" key="17">
    <source>
        <dbReference type="SMART" id="SM00861"/>
    </source>
</evidence>
<dbReference type="InterPro" id="IPR049557">
    <property type="entry name" value="Transketolase_CS"/>
</dbReference>
<comment type="catalytic activity">
    <reaction evidence="9 16">
        <text>D-sedoheptulose 7-phosphate + D-glyceraldehyde 3-phosphate = aldehydo-D-ribose 5-phosphate + D-xylulose 5-phosphate</text>
        <dbReference type="Rhea" id="RHEA:10508"/>
        <dbReference type="ChEBI" id="CHEBI:57483"/>
        <dbReference type="ChEBI" id="CHEBI:57737"/>
        <dbReference type="ChEBI" id="CHEBI:58273"/>
        <dbReference type="ChEBI" id="CHEBI:59776"/>
        <dbReference type="EC" id="2.2.1.1"/>
    </reaction>
</comment>
<dbReference type="InterPro" id="IPR005475">
    <property type="entry name" value="Transketolase-like_Pyr-bd"/>
</dbReference>
<evidence type="ECO:0000256" key="14">
    <source>
        <dbReference type="PIRSR" id="PIRSR605478-4"/>
    </source>
</evidence>
<dbReference type="GO" id="GO:0004802">
    <property type="term" value="F:transketolase activity"/>
    <property type="evidence" value="ECO:0007669"/>
    <property type="project" value="UniProtKB-UniRule"/>
</dbReference>
<evidence type="ECO:0000256" key="11">
    <source>
        <dbReference type="PIRSR" id="PIRSR605478-1"/>
    </source>
</evidence>
<dbReference type="CDD" id="cd07033">
    <property type="entry name" value="TPP_PYR_DXS_TK_like"/>
    <property type="match status" value="1"/>
</dbReference>
<evidence type="ECO:0000256" key="15">
    <source>
        <dbReference type="PIRSR" id="PIRSR605478-5"/>
    </source>
</evidence>
<dbReference type="InterPro" id="IPR005474">
    <property type="entry name" value="Transketolase_N"/>
</dbReference>
<dbReference type="NCBIfam" id="TIGR00232">
    <property type="entry name" value="tktlase_bact"/>
    <property type="match status" value="1"/>
</dbReference>
<dbReference type="AlphaFoldDB" id="A0A6J4IP13"/>
<evidence type="ECO:0000256" key="12">
    <source>
        <dbReference type="PIRSR" id="PIRSR605478-2"/>
    </source>
</evidence>
<dbReference type="SUPFAM" id="SSF52922">
    <property type="entry name" value="TK C-terminal domain-like"/>
    <property type="match status" value="1"/>
</dbReference>
<feature type="binding site" evidence="12">
    <location>
        <position position="54"/>
    </location>
    <ligand>
        <name>substrate</name>
    </ligand>
</feature>
<dbReference type="Gene3D" id="3.40.50.970">
    <property type="match status" value="2"/>
</dbReference>
<evidence type="ECO:0000256" key="6">
    <source>
        <dbReference type="ARBA" id="ARBA00022837"/>
    </source>
</evidence>
<evidence type="ECO:0000256" key="9">
    <source>
        <dbReference type="ARBA" id="ARBA00049473"/>
    </source>
</evidence>
<name>A0A6J4IP13_9PROT</name>
<proteinExistence type="inferred from homology"/>
<comment type="cofactor">
    <cofactor evidence="13">
        <name>thiamine diphosphate</name>
        <dbReference type="ChEBI" id="CHEBI:58937"/>
    </cofactor>
    <text evidence="13">Binds 1 thiamine pyrophosphate per subunit. During the reaction, the substrate forms a covalent intermediate with the cofactor.</text>
</comment>
<evidence type="ECO:0000313" key="18">
    <source>
        <dbReference type="EMBL" id="CAA9257687.1"/>
    </source>
</evidence>
<feature type="site" description="Important for catalytic activity" evidence="15">
    <location>
        <position position="285"/>
    </location>
</feature>
<evidence type="ECO:0000256" key="4">
    <source>
        <dbReference type="ARBA" id="ARBA00022679"/>
    </source>
</evidence>
<dbReference type="InterPro" id="IPR020826">
    <property type="entry name" value="Transketolase_BS"/>
</dbReference>
<keyword evidence="8 13" id="KW-0786">Thiamine pyrophosphate</keyword>
<sequence length="685" mass="72532">MASLEPDTQPAAKPNPALAAQAAILARPATEERRMADALRALAIDAVEAAKSGHPGMPMGMADAATALWTRFLKFDAADPRWPDRDRFVLSAGHGSMLLYGLLHLTGHAGMGVEELKRFRQLHSPAAGHPEYGEHPGIETTTGPLGQGLATAVGMAMAERLLAARFGDGLVDHRTWVVASDGDLMEGISHEAASLAGHLRLGKLTVLYDDNNISIDGDTSLSLSDNALRRFEAYGWAARRVDGHDAGEVSAALSWALESDRPVLIACRTIIGFAAPKKAGTAASHGAPLGSEEAAAAKSALGWNHPPFVVPDGLRDAWGSAGGRGAGAREAWLRRLAEHPQRAEFERAMAGRLPEGWNTPLAALRAKWAEERPKLATRIAGQRSLEALVPAAPEMVGGSADLTGSNNTNVKGVPAATPGNWAGRYIHYGVREHGMAAAMNGMALHGGIIPYSGTFLVFGDYMRPSIRLAALMRQRVVHVLTHDSIGLGEDGPTHQPVEHLASFRAMPNLHVFRPGDAVETAECWELAVARADGPSVIALSRQNLPAFRTEAGENRCARGGYIVAEASSEPRRATLIATGSEMQVALAASALLEDAGLPTAVVSLPCWELFAAQDEAYRLEVLGDGALRVGIEAAVEFGWSRWLGEDGLFIGMSGFGASAPAEDLFRHFGITPEAVAAAVRKRLAP</sequence>
<comment type="function">
    <text evidence="16">Catalyzes the transfer of a two-carbon ketol group from a ketose donor to an aldose acceptor, via a covalent intermediate with the cofactor thiamine pyrophosphate.</text>
</comment>
<feature type="domain" description="Transketolase-like pyrimidine-binding" evidence="17">
    <location>
        <begin position="375"/>
        <end position="546"/>
    </location>
</feature>
<comment type="cofactor">
    <cofactor evidence="14">
        <name>Mg(2+)</name>
        <dbReference type="ChEBI" id="CHEBI:18420"/>
    </cofactor>
    <text evidence="14">Binds 1 Mg(2+) ion per subunit. Can also utilize other divalent metal cations, such as Ca(2+), Mn(2+) and Co(2+).</text>
</comment>
<evidence type="ECO:0000256" key="13">
    <source>
        <dbReference type="PIRSR" id="PIRSR605478-3"/>
    </source>
</evidence>
<comment type="subunit">
    <text evidence="2 16">Homodimer.</text>
</comment>
<dbReference type="FunFam" id="3.40.50.970:FF:000003">
    <property type="entry name" value="Transketolase"/>
    <property type="match status" value="1"/>
</dbReference>
<dbReference type="Pfam" id="PF02779">
    <property type="entry name" value="Transket_pyr"/>
    <property type="match status" value="1"/>
</dbReference>
<comment type="similarity">
    <text evidence="1 16">Belongs to the transketolase family.</text>
</comment>
<protein>
    <recommendedName>
        <fullName evidence="3 10">Transketolase</fullName>
        <ecNumber evidence="3 10">2.2.1.1</ecNumber>
    </recommendedName>
</protein>
<comment type="cofactor">
    <cofactor evidence="16">
        <name>Mg(2+)</name>
        <dbReference type="ChEBI" id="CHEBI:18420"/>
    </cofactor>
    <cofactor evidence="16">
        <name>Ca(2+)</name>
        <dbReference type="ChEBI" id="CHEBI:29108"/>
    </cofactor>
    <cofactor evidence="16">
        <name>Mn(2+)</name>
        <dbReference type="ChEBI" id="CHEBI:29035"/>
    </cofactor>
    <cofactor evidence="16">
        <name>Co(2+)</name>
        <dbReference type="ChEBI" id="CHEBI:48828"/>
    </cofactor>
    <text evidence="16">Binds 1 Mg(2+) ion per subunit. Can also utilize other divalent metal cations, such as Ca(2+), Mn(2+) and Co(2+).</text>
</comment>
<feature type="binding site" evidence="13">
    <location>
        <position position="211"/>
    </location>
    <ligand>
        <name>thiamine diphosphate</name>
        <dbReference type="ChEBI" id="CHEBI:58937"/>
    </ligand>
</feature>
<dbReference type="InterPro" id="IPR055152">
    <property type="entry name" value="Transketolase-like_C_2"/>
</dbReference>
<feature type="binding site" evidence="12">
    <location>
        <position position="285"/>
    </location>
    <ligand>
        <name>substrate</name>
    </ligand>
</feature>
<dbReference type="InterPro" id="IPR033247">
    <property type="entry name" value="Transketolase_fam"/>
</dbReference>
<keyword evidence="5 14" id="KW-0479">Metal-binding</keyword>
<feature type="binding site" evidence="12">
    <location>
        <position position="378"/>
    </location>
    <ligand>
        <name>substrate</name>
    </ligand>
</feature>